<organism evidence="1 2">
    <name type="scientific">Intestinirhabdus alba</name>
    <dbReference type="NCBI Taxonomy" id="2899544"/>
    <lineage>
        <taxon>Bacteria</taxon>
        <taxon>Pseudomonadati</taxon>
        <taxon>Pseudomonadota</taxon>
        <taxon>Gammaproteobacteria</taxon>
        <taxon>Enterobacterales</taxon>
        <taxon>Enterobacteriaceae</taxon>
        <taxon>Intestinirhabdus</taxon>
    </lineage>
</organism>
<reference evidence="1 2" key="1">
    <citation type="submission" date="2019-11" db="EMBL/GenBank/DDBJ databases">
        <title>Escherichia alba sp. nov. isolated from the gut of plastic-eating superworms Zophobas atratus.</title>
        <authorList>
            <person name="Yang Y."/>
        </authorList>
    </citation>
    <scope>NUCLEOTIDE SEQUENCE [LARGE SCALE GENOMIC DNA]</scope>
    <source>
        <strain evidence="2">BIT-B35</strain>
    </source>
</reference>
<gene>
    <name evidence="1" type="ORF">GJV78_07090</name>
</gene>
<evidence type="ECO:0000313" key="1">
    <source>
        <dbReference type="EMBL" id="MTH46022.1"/>
    </source>
</evidence>
<dbReference type="RefSeq" id="WP_155107664.1">
    <property type="nucleotide sequence ID" value="NZ_WMJZ01000007.1"/>
</dbReference>
<protein>
    <submittedName>
        <fullName evidence="1">Uncharacterized protein</fullName>
    </submittedName>
</protein>
<evidence type="ECO:0000313" key="2">
    <source>
        <dbReference type="Proteomes" id="UP000477739"/>
    </source>
</evidence>
<dbReference type="AlphaFoldDB" id="A0A6L6IGQ4"/>
<name>A0A6L6IGQ4_9ENTR</name>
<dbReference type="OrthoDB" id="9814331at2"/>
<dbReference type="Proteomes" id="UP000477739">
    <property type="component" value="Unassembled WGS sequence"/>
</dbReference>
<accession>A0A6L6IGQ4</accession>
<proteinExistence type="predicted"/>
<keyword evidence="2" id="KW-1185">Reference proteome</keyword>
<comment type="caution">
    <text evidence="1">The sequence shown here is derived from an EMBL/GenBank/DDBJ whole genome shotgun (WGS) entry which is preliminary data.</text>
</comment>
<sequence>MAGFINTITWTIYLKRFDVLILENSRYAVLPFNRTTLFKLVSSGTPGDGTVPVESLRAIRRSAVLKSALAVNVEHQGAYNVDSLRDIDNRPAVRFTLRAIVKMVQEVPASW</sequence>
<dbReference type="EMBL" id="WMJZ01000007">
    <property type="protein sequence ID" value="MTH46022.1"/>
    <property type="molecule type" value="Genomic_DNA"/>
</dbReference>